<gene>
    <name evidence="3" type="ORF">EVEC_LOCUS6881</name>
</gene>
<dbReference type="WBParaSite" id="EVEC_0000736001-mRNA-1">
    <property type="protein sequence ID" value="EVEC_0000736001-mRNA-1"/>
    <property type="gene ID" value="EVEC_0000736001"/>
</dbReference>
<protein>
    <submittedName>
        <fullName evidence="5">Ground-like domain-containing protein</fullName>
    </submittedName>
</protein>
<feature type="domain" description="Ground-like" evidence="2">
    <location>
        <begin position="116"/>
        <end position="168"/>
    </location>
</feature>
<dbReference type="InterPro" id="IPR007284">
    <property type="entry name" value="Ground-like_dom"/>
</dbReference>
<evidence type="ECO:0000256" key="1">
    <source>
        <dbReference type="SAM" id="MobiDB-lite"/>
    </source>
</evidence>
<dbReference type="OrthoDB" id="5858182at2759"/>
<evidence type="ECO:0000313" key="3">
    <source>
        <dbReference type="EMBL" id="VDD92130.1"/>
    </source>
</evidence>
<feature type="region of interest" description="Disordered" evidence="1">
    <location>
        <begin position="29"/>
        <end position="100"/>
    </location>
</feature>
<dbReference type="EMBL" id="UXUI01008683">
    <property type="protein sequence ID" value="VDD92130.1"/>
    <property type="molecule type" value="Genomic_DNA"/>
</dbReference>
<organism evidence="5">
    <name type="scientific">Enterobius vermicularis</name>
    <name type="common">Human pinworm</name>
    <dbReference type="NCBI Taxonomy" id="51028"/>
    <lineage>
        <taxon>Eukaryota</taxon>
        <taxon>Metazoa</taxon>
        <taxon>Ecdysozoa</taxon>
        <taxon>Nematoda</taxon>
        <taxon>Chromadorea</taxon>
        <taxon>Rhabditida</taxon>
        <taxon>Spirurina</taxon>
        <taxon>Oxyuridomorpha</taxon>
        <taxon>Oxyuroidea</taxon>
        <taxon>Oxyuridae</taxon>
        <taxon>Enterobius</taxon>
    </lineage>
</organism>
<reference evidence="5" key="1">
    <citation type="submission" date="2017-02" db="UniProtKB">
        <authorList>
            <consortium name="WormBaseParasite"/>
        </authorList>
    </citation>
    <scope>IDENTIFICATION</scope>
</reference>
<proteinExistence type="predicted"/>
<dbReference type="AlphaFoldDB" id="A0A0N4VA76"/>
<feature type="compositionally biased region" description="Pro residues" evidence="1">
    <location>
        <begin position="46"/>
        <end position="63"/>
    </location>
</feature>
<evidence type="ECO:0000259" key="2">
    <source>
        <dbReference type="Pfam" id="PF04155"/>
    </source>
</evidence>
<accession>A0A0N4VA76</accession>
<evidence type="ECO:0000313" key="4">
    <source>
        <dbReference type="Proteomes" id="UP000274131"/>
    </source>
</evidence>
<dbReference type="Proteomes" id="UP000274131">
    <property type="component" value="Unassembled WGS sequence"/>
</dbReference>
<dbReference type="STRING" id="51028.A0A0N4VA76"/>
<dbReference type="Pfam" id="PF04155">
    <property type="entry name" value="Ground-like"/>
    <property type="match status" value="1"/>
</dbReference>
<keyword evidence="4" id="KW-1185">Reference proteome</keyword>
<name>A0A0N4VA76_ENTVE</name>
<evidence type="ECO:0000313" key="5">
    <source>
        <dbReference type="WBParaSite" id="EVEC_0000736001-mRNA-1"/>
    </source>
</evidence>
<sequence>PPPPPPCHPPPIPECPRVLPPPPCNCPPPPPLPIPNYSTPTGCDSPPIPIKPPPESEPLPTSPEPVEELPPPDHHPDVYTSSSRYVSDLPNPRKPEPYLVPRARHYSPSAAQYAAPDITYSKRRIQQAAEQYLGTNVNVICGNGVFAYVVHTREFCQHTVDDLTCYVFQPT</sequence>
<reference evidence="3 4" key="2">
    <citation type="submission" date="2018-10" db="EMBL/GenBank/DDBJ databases">
        <authorList>
            <consortium name="Pathogen Informatics"/>
        </authorList>
    </citation>
    <scope>NUCLEOTIDE SEQUENCE [LARGE SCALE GENOMIC DNA]</scope>
</reference>